<sequence length="375" mass="40478">MRVAVIGASAAGLAVAKLLKDRGLAPDIFEASDAIGARWQGHYDRLHLHTPASGSSLPGLAFPRGTPRYPSRDQVVAYLRLYAETFGLRPAFGRLVDRLRPEMGAWTISGPWGEARADLVVMATGLNAIPRRIEKPGLDSFPGPVLHSSGFRTGRDFAGQRVLVIGFGNSACEIALDLAEQGGRPAQSVRGPVNALPRDILGIPILTIGRHARLLPPPLADRLTAPLFRLMLGDLRRLGLRRPDYGPITQVRQHGRIPLLDLGTLAMMRRGRIGVYPDILRIEGETVHFADGRGAGFDAIVMATGYAPGWGRIAPLSPERLADLARPVGQRRLLGEGGIYVCGSHVSSRGMLFEIGQEARAIADHIAARVMIPVR</sequence>
<proteinExistence type="predicted"/>
<dbReference type="PANTHER" id="PTHR43539:SF78">
    <property type="entry name" value="FLAVIN-CONTAINING MONOOXYGENASE"/>
    <property type="match status" value="1"/>
</dbReference>
<dbReference type="InterPro" id="IPR000960">
    <property type="entry name" value="Flavin_mOase"/>
</dbReference>
<evidence type="ECO:0000256" key="1">
    <source>
        <dbReference type="ARBA" id="ARBA00023002"/>
    </source>
</evidence>
<keyword evidence="1" id="KW-0560">Oxidoreductase</keyword>
<name>A0ABS6AMK4_9RHOB</name>
<organism evidence="2 3">
    <name type="scientific">Paracoccus marinaquae</name>
    <dbReference type="NCBI Taxonomy" id="2841926"/>
    <lineage>
        <taxon>Bacteria</taxon>
        <taxon>Pseudomonadati</taxon>
        <taxon>Pseudomonadota</taxon>
        <taxon>Alphaproteobacteria</taxon>
        <taxon>Rhodobacterales</taxon>
        <taxon>Paracoccaceae</taxon>
        <taxon>Paracoccus</taxon>
    </lineage>
</organism>
<reference evidence="2" key="1">
    <citation type="submission" date="2021-06" db="EMBL/GenBank/DDBJ databases">
        <title>Paracoccus bacterium XHP0099 sp. nov., isolated from the surface waters of the Yellow Sea.</title>
        <authorList>
            <person name="Xue H."/>
            <person name="Zhang D."/>
        </authorList>
    </citation>
    <scope>NUCLEOTIDE SEQUENCE</scope>
    <source>
        <strain evidence="2">XHP0099</strain>
    </source>
</reference>
<accession>A0ABS6AMK4</accession>
<comment type="caution">
    <text evidence="2">The sequence shown here is derived from an EMBL/GenBank/DDBJ whole genome shotgun (WGS) entry which is preliminary data.</text>
</comment>
<dbReference type="PIRSF" id="PIRSF000332">
    <property type="entry name" value="FMO"/>
    <property type="match status" value="1"/>
</dbReference>
<evidence type="ECO:0000313" key="3">
    <source>
        <dbReference type="Proteomes" id="UP001166191"/>
    </source>
</evidence>
<dbReference type="PANTHER" id="PTHR43539">
    <property type="entry name" value="FLAVIN-BINDING MONOOXYGENASE-LIKE PROTEIN (AFU_ORTHOLOGUE AFUA_4G09220)"/>
    <property type="match status" value="1"/>
</dbReference>
<dbReference type="InterPro" id="IPR050982">
    <property type="entry name" value="Auxin_biosynth/cation_transpt"/>
</dbReference>
<evidence type="ECO:0000313" key="2">
    <source>
        <dbReference type="EMBL" id="MBU3031831.1"/>
    </source>
</evidence>
<gene>
    <name evidence="2" type="ORF">KNW02_17130</name>
</gene>
<keyword evidence="3" id="KW-1185">Reference proteome</keyword>
<dbReference type="Pfam" id="PF13738">
    <property type="entry name" value="Pyr_redox_3"/>
    <property type="match status" value="1"/>
</dbReference>
<dbReference type="RefSeq" id="WP_216034452.1">
    <property type="nucleotide sequence ID" value="NZ_JAHKNG010000042.1"/>
</dbReference>
<protein>
    <submittedName>
        <fullName evidence="2">NAD(P)/FAD-dependent oxidoreductase</fullName>
    </submittedName>
</protein>
<dbReference type="EMBL" id="JAHKNG010000042">
    <property type="protein sequence ID" value="MBU3031831.1"/>
    <property type="molecule type" value="Genomic_DNA"/>
</dbReference>
<dbReference type="Proteomes" id="UP001166191">
    <property type="component" value="Unassembled WGS sequence"/>
</dbReference>